<sequence length="314" mass="37031">MNKATLFTALPPELQHKVLQHLESYHRLTFIQSSRNIEHAVSRNINWLISLLIPSSARNVALATIHAPRRGRREHIRQFRTRVKVFMAEYEAGVYRDRLPNPYLTSAGYQRRFAHPRELSRFRDLLNLLRAIDVLIRDHISKVSRERQKSKDQDDDLCASALCGQSRDAGMHADLGVGVFLARDKYTTRNEKYQTRVHETFFRLELFRRLFYRDPLQPLFSSGDATPVQGPNQVYSLSFRDARIHGFTTRWDNHRRARIWNAEGIRLWKVWEGHWSQRHQVADNDTIAFKRKGEEIVRRIREIRSEGALHLARF</sequence>
<proteinExistence type="predicted"/>
<protein>
    <submittedName>
        <fullName evidence="1">Uncharacterized protein</fullName>
    </submittedName>
</protein>
<evidence type="ECO:0000313" key="2">
    <source>
        <dbReference type="Proteomes" id="UP000805649"/>
    </source>
</evidence>
<name>A0ACC3ZHJ8_COLTU</name>
<dbReference type="Proteomes" id="UP000805649">
    <property type="component" value="Unassembled WGS sequence"/>
</dbReference>
<evidence type="ECO:0000313" key="1">
    <source>
        <dbReference type="EMBL" id="KAL0943615.1"/>
    </source>
</evidence>
<gene>
    <name evidence="1" type="ORF">CTRU02_201502</name>
</gene>
<comment type="caution">
    <text evidence="1">The sequence shown here is derived from an EMBL/GenBank/DDBJ whole genome shotgun (WGS) entry which is preliminary data.</text>
</comment>
<dbReference type="EMBL" id="VUJX02000001">
    <property type="protein sequence ID" value="KAL0943615.1"/>
    <property type="molecule type" value="Genomic_DNA"/>
</dbReference>
<reference evidence="1 2" key="1">
    <citation type="journal article" date="2020" name="Phytopathology">
        <title>Genome Sequence Resources of Colletotrichum truncatum, C. plurivorum, C. musicola, and C. sojae: Four Species Pathogenic to Soybean (Glycine max).</title>
        <authorList>
            <person name="Rogerio F."/>
            <person name="Boufleur T.R."/>
            <person name="Ciampi-Guillardi M."/>
            <person name="Sukno S.A."/>
            <person name="Thon M.R."/>
            <person name="Massola Junior N.S."/>
            <person name="Baroncelli R."/>
        </authorList>
    </citation>
    <scope>NUCLEOTIDE SEQUENCE [LARGE SCALE GENOMIC DNA]</scope>
    <source>
        <strain evidence="1 2">CMES1059</strain>
    </source>
</reference>
<accession>A0ACC3ZHJ8</accession>
<organism evidence="1 2">
    <name type="scientific">Colletotrichum truncatum</name>
    <name type="common">Anthracnose fungus</name>
    <name type="synonym">Colletotrichum capsici</name>
    <dbReference type="NCBI Taxonomy" id="5467"/>
    <lineage>
        <taxon>Eukaryota</taxon>
        <taxon>Fungi</taxon>
        <taxon>Dikarya</taxon>
        <taxon>Ascomycota</taxon>
        <taxon>Pezizomycotina</taxon>
        <taxon>Sordariomycetes</taxon>
        <taxon>Hypocreomycetidae</taxon>
        <taxon>Glomerellales</taxon>
        <taxon>Glomerellaceae</taxon>
        <taxon>Colletotrichum</taxon>
        <taxon>Colletotrichum truncatum species complex</taxon>
    </lineage>
</organism>
<keyword evidence="2" id="KW-1185">Reference proteome</keyword>